<keyword evidence="3" id="KW-1185">Reference proteome</keyword>
<protein>
    <submittedName>
        <fullName evidence="2">Uncharacterized protein</fullName>
    </submittedName>
</protein>
<dbReference type="AlphaFoldDB" id="A0A4U1IDH8"/>
<accession>A0A4U1IDH8</accession>
<feature type="transmembrane region" description="Helical" evidence="1">
    <location>
        <begin position="70"/>
        <end position="91"/>
    </location>
</feature>
<sequence>MSVEKKQISRNDRIVETLDVTDAGEWLGKAVIDYPLAIVWLLLRLFPFVIPMWLIDRYAGDLGYLRLGSWLYYGMALATVPWLIWQCIRLLRRRSRNQ</sequence>
<reference evidence="2 3" key="1">
    <citation type="submission" date="2019-04" db="EMBL/GenBank/DDBJ databases">
        <title>Trinickia sp. 7GSK02, isolated from subtropical forest soil.</title>
        <authorList>
            <person name="Gao Z.-H."/>
            <person name="Qiu L.-H."/>
        </authorList>
    </citation>
    <scope>NUCLEOTIDE SEQUENCE [LARGE SCALE GENOMIC DNA]</scope>
    <source>
        <strain evidence="2 3">7GSK02</strain>
    </source>
</reference>
<dbReference type="OrthoDB" id="9835801at2"/>
<gene>
    <name evidence="2" type="ORF">FAZ69_04585</name>
</gene>
<comment type="caution">
    <text evidence="2">The sequence shown here is derived from an EMBL/GenBank/DDBJ whole genome shotgun (WGS) entry which is preliminary data.</text>
</comment>
<dbReference type="Proteomes" id="UP000305539">
    <property type="component" value="Unassembled WGS sequence"/>
</dbReference>
<keyword evidence="1" id="KW-0812">Transmembrane</keyword>
<keyword evidence="1" id="KW-1133">Transmembrane helix</keyword>
<evidence type="ECO:0000256" key="1">
    <source>
        <dbReference type="SAM" id="Phobius"/>
    </source>
</evidence>
<proteinExistence type="predicted"/>
<evidence type="ECO:0000313" key="3">
    <source>
        <dbReference type="Proteomes" id="UP000305539"/>
    </source>
</evidence>
<name>A0A4U1IDH8_9BURK</name>
<dbReference type="EMBL" id="SWJE01000002">
    <property type="protein sequence ID" value="TKC91723.1"/>
    <property type="molecule type" value="Genomic_DNA"/>
</dbReference>
<evidence type="ECO:0000313" key="2">
    <source>
        <dbReference type="EMBL" id="TKC91723.1"/>
    </source>
</evidence>
<dbReference type="RefSeq" id="WP_136892755.1">
    <property type="nucleotide sequence ID" value="NZ_SWJE01000002.1"/>
</dbReference>
<feature type="transmembrane region" description="Helical" evidence="1">
    <location>
        <begin position="34"/>
        <end position="55"/>
    </location>
</feature>
<keyword evidence="1" id="KW-0472">Membrane</keyword>
<organism evidence="2 3">
    <name type="scientific">Trinickia terrae</name>
    <dbReference type="NCBI Taxonomy" id="2571161"/>
    <lineage>
        <taxon>Bacteria</taxon>
        <taxon>Pseudomonadati</taxon>
        <taxon>Pseudomonadota</taxon>
        <taxon>Betaproteobacteria</taxon>
        <taxon>Burkholderiales</taxon>
        <taxon>Burkholderiaceae</taxon>
        <taxon>Trinickia</taxon>
    </lineage>
</organism>